<proteinExistence type="predicted"/>
<protein>
    <submittedName>
        <fullName evidence="1">Putative flavoprotein involved in K+ transport</fullName>
    </submittedName>
</protein>
<dbReference type="AlphaFoldDB" id="A0A1G6QZD6"/>
<dbReference type="EMBL" id="FMZE01000005">
    <property type="protein sequence ID" value="SDC97621.1"/>
    <property type="molecule type" value="Genomic_DNA"/>
</dbReference>
<keyword evidence="2" id="KW-1185">Reference proteome</keyword>
<dbReference type="Gene3D" id="3.50.50.60">
    <property type="entry name" value="FAD/NAD(P)-binding domain"/>
    <property type="match status" value="1"/>
</dbReference>
<dbReference type="SUPFAM" id="SSF51905">
    <property type="entry name" value="FAD/NAD(P)-binding domain"/>
    <property type="match status" value="2"/>
</dbReference>
<dbReference type="PANTHER" id="PTHR43539:SF78">
    <property type="entry name" value="FLAVIN-CONTAINING MONOOXYGENASE"/>
    <property type="match status" value="1"/>
</dbReference>
<dbReference type="Pfam" id="PF13738">
    <property type="entry name" value="Pyr_redox_3"/>
    <property type="match status" value="1"/>
</dbReference>
<dbReference type="GO" id="GO:0004497">
    <property type="term" value="F:monooxygenase activity"/>
    <property type="evidence" value="ECO:0007669"/>
    <property type="project" value="TreeGrafter"/>
</dbReference>
<dbReference type="PRINTS" id="PR00469">
    <property type="entry name" value="PNDRDTASEII"/>
</dbReference>
<dbReference type="PRINTS" id="PR00368">
    <property type="entry name" value="FADPNR"/>
</dbReference>
<dbReference type="STRING" id="530584.SAMN05421630_1054"/>
<evidence type="ECO:0000313" key="2">
    <source>
        <dbReference type="Proteomes" id="UP000199494"/>
    </source>
</evidence>
<gene>
    <name evidence="1" type="ORF">SAMN05421630_1054</name>
</gene>
<dbReference type="InterPro" id="IPR050982">
    <property type="entry name" value="Auxin_biosynth/cation_transpt"/>
</dbReference>
<accession>A0A1G6QZD6</accession>
<dbReference type="PANTHER" id="PTHR43539">
    <property type="entry name" value="FLAVIN-BINDING MONOOXYGENASE-LIKE PROTEIN (AFU_ORTHOLOGUE AFUA_4G09220)"/>
    <property type="match status" value="1"/>
</dbReference>
<sequence length="354" mass="37635">MGVMEQVIVIGAGQSGIAVAGALLRRGLRPLVLTADAEPAGAWPHYYDSLKVFTPAWFNALPGQPFPGDPHRYPHRDEVADYLRSGAARLDCEIRTGQLVTEVTRQDSGYRVLTADGAELRALAVVAASGQFTNPHRPPLPALAGYAGTVLHSADYRGPEPFAGKRVVVVGAGNSAVQIAVELALRAEGAEVTLASRGPVHYATNEPVPGGSRFWPVLAAAAKLPVGRFLKPGSIPVIDTDGYREAIEAGKPERREMFTGSRGTKLEWKGRAADDVDVVLLATGYRPALDYLRPLGALGADGLPAHRNGLSKTHRGLAFVGLDYQRTILSATLHGVGADAAYVAKRLRPARPPR</sequence>
<dbReference type="GO" id="GO:0050660">
    <property type="term" value="F:flavin adenine dinucleotide binding"/>
    <property type="evidence" value="ECO:0007669"/>
    <property type="project" value="TreeGrafter"/>
</dbReference>
<name>A0A1G6QZD6_9PSEU</name>
<reference evidence="1 2" key="1">
    <citation type="submission" date="2016-10" db="EMBL/GenBank/DDBJ databases">
        <authorList>
            <person name="de Groot N.N."/>
        </authorList>
    </citation>
    <scope>NUCLEOTIDE SEQUENCE [LARGE SCALE GENOMIC DNA]</scope>
    <source>
        <strain evidence="1 2">CGMCC 4.5506</strain>
    </source>
</reference>
<organism evidence="1 2">
    <name type="scientific">Prauserella marina</name>
    <dbReference type="NCBI Taxonomy" id="530584"/>
    <lineage>
        <taxon>Bacteria</taxon>
        <taxon>Bacillati</taxon>
        <taxon>Actinomycetota</taxon>
        <taxon>Actinomycetes</taxon>
        <taxon>Pseudonocardiales</taxon>
        <taxon>Pseudonocardiaceae</taxon>
        <taxon>Prauserella</taxon>
    </lineage>
</organism>
<dbReference type="Proteomes" id="UP000199494">
    <property type="component" value="Unassembled WGS sequence"/>
</dbReference>
<evidence type="ECO:0000313" key="1">
    <source>
        <dbReference type="EMBL" id="SDC97621.1"/>
    </source>
</evidence>
<dbReference type="InterPro" id="IPR036188">
    <property type="entry name" value="FAD/NAD-bd_sf"/>
</dbReference>